<dbReference type="PANTHER" id="PTHR43861:SF6">
    <property type="entry name" value="METHYLTRANSFERASE TYPE 11"/>
    <property type="match status" value="1"/>
</dbReference>
<gene>
    <name evidence="2" type="ORF">A1359_18705</name>
</gene>
<dbReference type="Pfam" id="PF13489">
    <property type="entry name" value="Methyltransf_23"/>
    <property type="match status" value="1"/>
</dbReference>
<dbReference type="Proteomes" id="UP000078476">
    <property type="component" value="Unassembled WGS sequence"/>
</dbReference>
<evidence type="ECO:0000256" key="1">
    <source>
        <dbReference type="SAM" id="Coils"/>
    </source>
</evidence>
<evidence type="ECO:0008006" key="4">
    <source>
        <dbReference type="Google" id="ProtNLM"/>
    </source>
</evidence>
<dbReference type="Gene3D" id="3.40.50.150">
    <property type="entry name" value="Vaccinia Virus protein VP39"/>
    <property type="match status" value="1"/>
</dbReference>
<organism evidence="2 3">
    <name type="scientific">Methylomonas lenta</name>
    <dbReference type="NCBI Taxonomy" id="980561"/>
    <lineage>
        <taxon>Bacteria</taxon>
        <taxon>Pseudomonadati</taxon>
        <taxon>Pseudomonadota</taxon>
        <taxon>Gammaproteobacteria</taxon>
        <taxon>Methylococcales</taxon>
        <taxon>Methylococcaceae</taxon>
        <taxon>Methylomonas</taxon>
    </lineage>
</organism>
<dbReference type="InterPro" id="IPR029063">
    <property type="entry name" value="SAM-dependent_MTases_sf"/>
</dbReference>
<keyword evidence="3" id="KW-1185">Reference proteome</keyword>
<protein>
    <recommendedName>
        <fullName evidence="4">Methyltransferase type 11</fullName>
    </recommendedName>
</protein>
<reference evidence="2 3" key="1">
    <citation type="submission" date="2016-03" db="EMBL/GenBank/DDBJ databases">
        <authorList>
            <person name="Ploux O."/>
        </authorList>
    </citation>
    <scope>NUCLEOTIDE SEQUENCE [LARGE SCALE GENOMIC DNA]</scope>
    <source>
        <strain evidence="2 3">R-45370</strain>
    </source>
</reference>
<dbReference type="STRING" id="980561.A1359_18705"/>
<name>A0A177MVA6_9GAMM</name>
<accession>A0A177MVA6</accession>
<dbReference type="AlphaFoldDB" id="A0A177MVA6"/>
<proteinExistence type="predicted"/>
<evidence type="ECO:0000313" key="2">
    <source>
        <dbReference type="EMBL" id="OAI09646.1"/>
    </source>
</evidence>
<dbReference type="EMBL" id="LUUI01000170">
    <property type="protein sequence ID" value="OAI09646.1"/>
    <property type="molecule type" value="Genomic_DNA"/>
</dbReference>
<dbReference type="PANTHER" id="PTHR43861">
    <property type="entry name" value="TRANS-ACONITATE 2-METHYLTRANSFERASE-RELATED"/>
    <property type="match status" value="1"/>
</dbReference>
<feature type="coiled-coil region" evidence="1">
    <location>
        <begin position="278"/>
        <end position="305"/>
    </location>
</feature>
<dbReference type="CDD" id="cd02440">
    <property type="entry name" value="AdoMet_MTases"/>
    <property type="match status" value="1"/>
</dbReference>
<sequence length="329" mass="37441">MTPDQLKVLNDETDFYGKKYWLDHQSQDLDFPDIHSRARNDLTERNLHWLKTCLKYCLPPAKILELGCSHGSFVALLSQAGYDASGVEMSPWVVEFGQKTFGVPISIGPVEYLDIPPGSLDAIALMDVLEHFSDPVATMTHCLKLLKPEGMLLIQTPQFTEGMNYAELVETNGAFLEQLKSDEHLYLFTKSSVTFLFQQLGAEYIQFEPAIFGHYDMFCVVSRVPLQANKPEQIDATLLSSPNGRLTLALLDLRARELDLAEKFSESEIDRSARFVQIQTLTEMVKNSQATLKETEANLRALFARKAFRYWFKVSNWIELKELAKRIGF</sequence>
<comment type="caution">
    <text evidence="2">The sequence shown here is derived from an EMBL/GenBank/DDBJ whole genome shotgun (WGS) entry which is preliminary data.</text>
</comment>
<dbReference type="SUPFAM" id="SSF53335">
    <property type="entry name" value="S-adenosyl-L-methionine-dependent methyltransferases"/>
    <property type="match status" value="1"/>
</dbReference>
<keyword evidence="1" id="KW-0175">Coiled coil</keyword>
<evidence type="ECO:0000313" key="3">
    <source>
        <dbReference type="Proteomes" id="UP000078476"/>
    </source>
</evidence>